<name>A0A6N2K9K3_SALVM</name>
<keyword evidence="1" id="KW-0812">Transmembrane</keyword>
<accession>A0A6N2K9K3</accession>
<dbReference type="EMBL" id="CAADRP010000191">
    <property type="protein sequence ID" value="VFU24631.1"/>
    <property type="molecule type" value="Genomic_DNA"/>
</dbReference>
<gene>
    <name evidence="2" type="ORF">SVIM_LOCUS48249</name>
</gene>
<proteinExistence type="predicted"/>
<protein>
    <submittedName>
        <fullName evidence="2">Uncharacterized protein</fullName>
    </submittedName>
</protein>
<dbReference type="AlphaFoldDB" id="A0A6N2K9K3"/>
<sequence length="72" mass="8691">MMLQICYCGFIALQEWQGTHFSNLNYLILIMFILNHFLEVQLLFCMELLEPIALRCFIPPWWKLPNRGRLNM</sequence>
<organism evidence="2">
    <name type="scientific">Salix viminalis</name>
    <name type="common">Common osier</name>
    <name type="synonym">Basket willow</name>
    <dbReference type="NCBI Taxonomy" id="40686"/>
    <lineage>
        <taxon>Eukaryota</taxon>
        <taxon>Viridiplantae</taxon>
        <taxon>Streptophyta</taxon>
        <taxon>Embryophyta</taxon>
        <taxon>Tracheophyta</taxon>
        <taxon>Spermatophyta</taxon>
        <taxon>Magnoliopsida</taxon>
        <taxon>eudicotyledons</taxon>
        <taxon>Gunneridae</taxon>
        <taxon>Pentapetalae</taxon>
        <taxon>rosids</taxon>
        <taxon>fabids</taxon>
        <taxon>Malpighiales</taxon>
        <taxon>Salicaceae</taxon>
        <taxon>Saliceae</taxon>
        <taxon>Salix</taxon>
    </lineage>
</organism>
<feature type="transmembrane region" description="Helical" evidence="1">
    <location>
        <begin position="26"/>
        <end position="45"/>
    </location>
</feature>
<keyword evidence="1" id="KW-1133">Transmembrane helix</keyword>
<reference evidence="2" key="1">
    <citation type="submission" date="2019-03" db="EMBL/GenBank/DDBJ databases">
        <authorList>
            <person name="Mank J."/>
            <person name="Almeida P."/>
        </authorList>
    </citation>
    <scope>NUCLEOTIDE SEQUENCE</scope>
    <source>
        <strain evidence="2">78183</strain>
    </source>
</reference>
<evidence type="ECO:0000256" key="1">
    <source>
        <dbReference type="SAM" id="Phobius"/>
    </source>
</evidence>
<evidence type="ECO:0000313" key="2">
    <source>
        <dbReference type="EMBL" id="VFU24631.1"/>
    </source>
</evidence>
<keyword evidence="1" id="KW-0472">Membrane</keyword>